<evidence type="ECO:0000313" key="2">
    <source>
        <dbReference type="Proteomes" id="UP000006804"/>
    </source>
</evidence>
<gene>
    <name evidence="1" type="ORF">Theth_0090</name>
</gene>
<dbReference type="HOGENOM" id="CLU_3347560_0_0_0"/>
<dbReference type="PATRIC" id="fig|688269.3.peg.91"/>
<evidence type="ECO:0000313" key="1">
    <source>
        <dbReference type="EMBL" id="AEH50196.1"/>
    </source>
</evidence>
<proteinExistence type="predicted"/>
<sequence length="37" mass="4510">MFEKYLDKGVSATKLNTIIIIKKRNRPPVEWWLRFFA</sequence>
<protein>
    <submittedName>
        <fullName evidence="1">Uncharacterized protein</fullName>
    </submittedName>
</protein>
<accession>F7YU95</accession>
<keyword evidence="2" id="KW-1185">Reference proteome</keyword>
<dbReference type="STRING" id="688269.Theth_0090"/>
<reference evidence="1 2" key="1">
    <citation type="submission" date="2010-11" db="EMBL/GenBank/DDBJ databases">
        <title>The complete genome of Thermotoga thermarum DSM 5069.</title>
        <authorList>
            <consortium name="US DOE Joint Genome Institute (JGI-PGF)"/>
            <person name="Lucas S."/>
            <person name="Copeland A."/>
            <person name="Lapidus A."/>
            <person name="Bruce D."/>
            <person name="Goodwin L."/>
            <person name="Pitluck S."/>
            <person name="Kyrpides N."/>
            <person name="Mavromatis K."/>
            <person name="Ivanova N."/>
            <person name="Zeytun A."/>
            <person name="Brettin T."/>
            <person name="Detter J.C."/>
            <person name="Tapia R."/>
            <person name="Han C."/>
            <person name="Land M."/>
            <person name="Hauser L."/>
            <person name="Markowitz V."/>
            <person name="Cheng J.-F."/>
            <person name="Hugenholtz P."/>
            <person name="Woyke T."/>
            <person name="Wu D."/>
            <person name="Spring S."/>
            <person name="Schroeder M."/>
            <person name="Brambilla E."/>
            <person name="Klenk H.-P."/>
            <person name="Eisen J.A."/>
        </authorList>
    </citation>
    <scope>NUCLEOTIDE SEQUENCE [LARGE SCALE GENOMIC DNA]</scope>
    <source>
        <strain evidence="1 2">DSM 5069</strain>
    </source>
</reference>
<dbReference type="Proteomes" id="UP000006804">
    <property type="component" value="Chromosome"/>
</dbReference>
<organism evidence="1 2">
    <name type="scientific">Pseudothermotoga thermarum DSM 5069</name>
    <dbReference type="NCBI Taxonomy" id="688269"/>
    <lineage>
        <taxon>Bacteria</taxon>
        <taxon>Thermotogati</taxon>
        <taxon>Thermotogota</taxon>
        <taxon>Thermotogae</taxon>
        <taxon>Thermotogales</taxon>
        <taxon>Thermotogaceae</taxon>
        <taxon>Pseudothermotoga</taxon>
    </lineage>
</organism>
<name>F7YU95_9THEM</name>
<dbReference type="EMBL" id="CP002351">
    <property type="protein sequence ID" value="AEH50196.1"/>
    <property type="molecule type" value="Genomic_DNA"/>
</dbReference>
<dbReference type="KEGG" id="tta:Theth_0090"/>
<dbReference type="AlphaFoldDB" id="F7YU95"/>